<evidence type="ECO:0000256" key="4">
    <source>
        <dbReference type="ARBA" id="ARBA00022461"/>
    </source>
</evidence>
<evidence type="ECO:0000256" key="11">
    <source>
        <dbReference type="ARBA" id="ARBA00023303"/>
    </source>
</evidence>
<keyword evidence="5 12" id="KW-0812">Transmembrane</keyword>
<comment type="similarity">
    <text evidence="2 12">Belongs to the amiloride-sensitive sodium channel (TC 1.A.6) family.</text>
</comment>
<dbReference type="VEuPathDB" id="VectorBase:MDOA015085"/>
<reference evidence="15" key="1">
    <citation type="submission" date="2025-08" db="UniProtKB">
        <authorList>
            <consortium name="RefSeq"/>
        </authorList>
    </citation>
    <scope>IDENTIFICATION</scope>
    <source>
        <strain evidence="15">Aabys</strain>
        <tissue evidence="15">Whole body</tissue>
    </source>
</reference>
<dbReference type="eggNOG" id="KOG4294">
    <property type="taxonomic scope" value="Eukaryota"/>
</dbReference>
<evidence type="ECO:0000256" key="10">
    <source>
        <dbReference type="ARBA" id="ARBA00023201"/>
    </source>
</evidence>
<dbReference type="PRINTS" id="PR01078">
    <property type="entry name" value="AMINACHANNEL"/>
</dbReference>
<gene>
    <name evidence="15" type="primary">LOC101899273</name>
</gene>
<keyword evidence="9 13" id="KW-0472">Membrane</keyword>
<keyword evidence="3 12" id="KW-0813">Transport</keyword>
<dbReference type="STRING" id="7370.A0A1I8NH32"/>
<accession>A0A9J7HYG0</accession>
<evidence type="ECO:0000256" key="1">
    <source>
        <dbReference type="ARBA" id="ARBA00004141"/>
    </source>
</evidence>
<keyword evidence="6 13" id="KW-1133">Transmembrane helix</keyword>
<evidence type="ECO:0000256" key="6">
    <source>
        <dbReference type="ARBA" id="ARBA00022989"/>
    </source>
</evidence>
<evidence type="ECO:0000256" key="8">
    <source>
        <dbReference type="ARBA" id="ARBA00023065"/>
    </source>
</evidence>
<dbReference type="PANTHER" id="PTHR11690:SF248">
    <property type="entry name" value="PICKPOCKET 17, ISOFORM A"/>
    <property type="match status" value="1"/>
</dbReference>
<evidence type="ECO:0000256" key="7">
    <source>
        <dbReference type="ARBA" id="ARBA00023053"/>
    </source>
</evidence>
<dbReference type="InterPro" id="IPR001873">
    <property type="entry name" value="ENaC"/>
</dbReference>
<dbReference type="RefSeq" id="XP_005176331.2">
    <property type="nucleotide sequence ID" value="XM_005176274.3"/>
</dbReference>
<keyword evidence="7" id="KW-0915">Sodium</keyword>
<organism evidence="14 15">
    <name type="scientific">Musca domestica</name>
    <name type="common">House fly</name>
    <dbReference type="NCBI Taxonomy" id="7370"/>
    <lineage>
        <taxon>Eukaryota</taxon>
        <taxon>Metazoa</taxon>
        <taxon>Ecdysozoa</taxon>
        <taxon>Arthropoda</taxon>
        <taxon>Hexapoda</taxon>
        <taxon>Insecta</taxon>
        <taxon>Pterygota</taxon>
        <taxon>Neoptera</taxon>
        <taxon>Endopterygota</taxon>
        <taxon>Diptera</taxon>
        <taxon>Brachycera</taxon>
        <taxon>Muscomorpha</taxon>
        <taxon>Muscoidea</taxon>
        <taxon>Muscidae</taxon>
        <taxon>Musca</taxon>
    </lineage>
</organism>
<dbReference type="OrthoDB" id="7939651at2759"/>
<keyword evidence="10 12" id="KW-0739">Sodium transport</keyword>
<protein>
    <submittedName>
        <fullName evidence="15">Acid-sensing ion channel 4-A</fullName>
    </submittedName>
</protein>
<evidence type="ECO:0000256" key="3">
    <source>
        <dbReference type="ARBA" id="ARBA00022448"/>
    </source>
</evidence>
<keyword evidence="4 12" id="KW-0894">Sodium channel</keyword>
<keyword evidence="8 12" id="KW-0406">Ion transport</keyword>
<evidence type="ECO:0000313" key="15">
    <source>
        <dbReference type="RefSeq" id="XP_005176331.2"/>
    </source>
</evidence>
<evidence type="ECO:0000313" key="14">
    <source>
        <dbReference type="Proteomes" id="UP001652621"/>
    </source>
</evidence>
<dbReference type="VEuPathDB" id="VectorBase:MDOMA2_002134"/>
<dbReference type="Gene3D" id="1.10.287.770">
    <property type="entry name" value="YojJ-like"/>
    <property type="match status" value="1"/>
</dbReference>
<evidence type="ECO:0000256" key="9">
    <source>
        <dbReference type="ARBA" id="ARBA00023136"/>
    </source>
</evidence>
<keyword evidence="14" id="KW-1185">Reference proteome</keyword>
<evidence type="ECO:0000256" key="13">
    <source>
        <dbReference type="SAM" id="Phobius"/>
    </source>
</evidence>
<sequence length="467" mass="53767">MEPLIFLLWNLPRISLKQVAGIIGSQSRKKKTSHNMGYWSELRAWLFKDPAKIIRYLVLFVCCIIVIVQLYECFSKLDNPPISTHSYYNLNETIEMPAVTICREPPYKEEELKEISGNTCTHPKYSSCWNFYPYDEVPISEFFVNSTFNETETFYNKQYGLSSLKSNVEITTSTQFYRGRCHTIRPKVALKRATKTSGYSIMLQHHVPKADVDLDKYEARPGWHLYIHDPKENFTEVSMKASGRVEYVFVDIDEEIEIKLQSQYFSNIPTKNQYCNKDESYSELKCGEKCILQAVGEYANCSGPWLDNDIKMEPCNSYKSIMKLIGEYSRVYESDDDPECDCDQPCESRIFSTYIQNRKNFTKNVEPSSQIYIYYTTKLISMMEERPSYDTTQFIADVGGSLGFLLGLSVLGLIGILEHITLLLCGGVIKKMQRSHEKRTKMNEEVDKGSENSDATVDIATISKEGL</sequence>
<dbReference type="GeneID" id="101899273"/>
<feature type="transmembrane region" description="Helical" evidence="13">
    <location>
        <begin position="402"/>
        <end position="429"/>
    </location>
</feature>
<keyword evidence="11 12" id="KW-0407">Ion channel</keyword>
<proteinExistence type="inferred from homology"/>
<comment type="subcellular location">
    <subcellularLocation>
        <location evidence="1">Membrane</location>
        <topology evidence="1">Multi-pass membrane protein</topology>
    </subcellularLocation>
</comment>
<evidence type="ECO:0000256" key="12">
    <source>
        <dbReference type="RuleBase" id="RU000679"/>
    </source>
</evidence>
<dbReference type="PANTHER" id="PTHR11690">
    <property type="entry name" value="AMILORIDE-SENSITIVE SODIUM CHANNEL-RELATED"/>
    <property type="match status" value="1"/>
</dbReference>
<evidence type="ECO:0000256" key="5">
    <source>
        <dbReference type="ARBA" id="ARBA00022692"/>
    </source>
</evidence>
<name>A0A9J7HYG0_MUSDO</name>
<dbReference type="Pfam" id="PF00858">
    <property type="entry name" value="ASC"/>
    <property type="match status" value="1"/>
</dbReference>
<dbReference type="Proteomes" id="UP001652621">
    <property type="component" value="Unplaced"/>
</dbReference>
<evidence type="ECO:0000256" key="2">
    <source>
        <dbReference type="ARBA" id="ARBA00007193"/>
    </source>
</evidence>